<dbReference type="PANTHER" id="PTHR43434:SF20">
    <property type="entry name" value="5'-NUCLEOTIDASE"/>
    <property type="match status" value="1"/>
</dbReference>
<dbReference type="InterPro" id="IPR041492">
    <property type="entry name" value="HAD_2"/>
</dbReference>
<dbReference type="Gene3D" id="1.10.150.240">
    <property type="entry name" value="Putative phosphatase, domain 2"/>
    <property type="match status" value="1"/>
</dbReference>
<dbReference type="InterPro" id="IPR006439">
    <property type="entry name" value="HAD-SF_hydro_IA"/>
</dbReference>
<accession>A0A412Z2K3</accession>
<dbReference type="Pfam" id="PF13419">
    <property type="entry name" value="HAD_2"/>
    <property type="match status" value="1"/>
</dbReference>
<dbReference type="SUPFAM" id="SSF56784">
    <property type="entry name" value="HAD-like"/>
    <property type="match status" value="1"/>
</dbReference>
<dbReference type="EMBL" id="QRZM01000008">
    <property type="protein sequence ID" value="RGV74171.1"/>
    <property type="molecule type" value="Genomic_DNA"/>
</dbReference>
<name>A0A412Z2K3_9FIRM</name>
<dbReference type="CDD" id="cd04302">
    <property type="entry name" value="HAD_5NT"/>
    <property type="match status" value="1"/>
</dbReference>
<dbReference type="Gene3D" id="3.40.50.1000">
    <property type="entry name" value="HAD superfamily/HAD-like"/>
    <property type="match status" value="1"/>
</dbReference>
<dbReference type="SFLD" id="SFLDG01129">
    <property type="entry name" value="C1.5:_HAD__Beta-PGM__Phosphata"/>
    <property type="match status" value="1"/>
</dbReference>
<dbReference type="InterPro" id="IPR036412">
    <property type="entry name" value="HAD-like_sf"/>
</dbReference>
<dbReference type="PANTHER" id="PTHR43434">
    <property type="entry name" value="PHOSPHOGLYCOLATE PHOSPHATASE"/>
    <property type="match status" value="1"/>
</dbReference>
<comment type="caution">
    <text evidence="1">The sequence shown here is derived from an EMBL/GenBank/DDBJ whole genome shotgun (WGS) entry which is preliminary data.</text>
</comment>
<protein>
    <submittedName>
        <fullName evidence="1">HAD family hydrolase</fullName>
    </submittedName>
</protein>
<dbReference type="KEGG" id="cbol:CGC65_10855"/>
<organism evidence="1 2">
    <name type="scientific">Enterocloster bolteae</name>
    <dbReference type="NCBI Taxonomy" id="208479"/>
    <lineage>
        <taxon>Bacteria</taxon>
        <taxon>Bacillati</taxon>
        <taxon>Bacillota</taxon>
        <taxon>Clostridia</taxon>
        <taxon>Lachnospirales</taxon>
        <taxon>Lachnospiraceae</taxon>
        <taxon>Enterocloster</taxon>
    </lineage>
</organism>
<dbReference type="FunFam" id="3.40.50.1000:FF:000022">
    <property type="entry name" value="Phosphoglycolate phosphatase"/>
    <property type="match status" value="1"/>
</dbReference>
<dbReference type="NCBIfam" id="TIGR01549">
    <property type="entry name" value="HAD-SF-IA-v1"/>
    <property type="match status" value="1"/>
</dbReference>
<dbReference type="InterPro" id="IPR050155">
    <property type="entry name" value="HAD-like_hydrolase_sf"/>
</dbReference>
<dbReference type="SFLD" id="SFLDG01135">
    <property type="entry name" value="C1.5.6:_HAD__Beta-PGM__Phospha"/>
    <property type="match status" value="1"/>
</dbReference>
<reference evidence="1 2" key="1">
    <citation type="submission" date="2018-08" db="EMBL/GenBank/DDBJ databases">
        <title>A genome reference for cultivated species of the human gut microbiota.</title>
        <authorList>
            <person name="Zou Y."/>
            <person name="Xue W."/>
            <person name="Luo G."/>
        </authorList>
    </citation>
    <scope>NUCLEOTIDE SEQUENCE [LARGE SCALE GENOMIC DNA]</scope>
    <source>
        <strain evidence="1 2">AF14-18</strain>
    </source>
</reference>
<dbReference type="GO" id="GO:0004713">
    <property type="term" value="F:protein tyrosine kinase activity"/>
    <property type="evidence" value="ECO:0007669"/>
    <property type="project" value="TreeGrafter"/>
</dbReference>
<sequence>MNRKDYILFDLDGTLTDPKEGITKSVQHALEHFGIQTDDLDSLTPFIGPPLRDSFKRYYGFSDEQAWEGVQAYREYFSVRGWVQNKEYPGIKEMLEALKEAGRVLLVATSKPEEFAKKILDHFDMAEYFDFIGGADMGETRVRKADVIRYVLEQCGLESDDETIGRCVMVGDREHDVLGARECGMECVGVLYGYGDRQEMDACRPAWIAETVKDLRDLLLSL</sequence>
<dbReference type="GO" id="GO:0016787">
    <property type="term" value="F:hydrolase activity"/>
    <property type="evidence" value="ECO:0007669"/>
    <property type="project" value="UniProtKB-KW"/>
</dbReference>
<dbReference type="InterPro" id="IPR023198">
    <property type="entry name" value="PGP-like_dom2"/>
</dbReference>
<gene>
    <name evidence="1" type="ORF">DWW02_19485</name>
</gene>
<dbReference type="GO" id="GO:0005829">
    <property type="term" value="C:cytosol"/>
    <property type="evidence" value="ECO:0007669"/>
    <property type="project" value="TreeGrafter"/>
</dbReference>
<dbReference type="InterPro" id="IPR023214">
    <property type="entry name" value="HAD_sf"/>
</dbReference>
<dbReference type="SFLD" id="SFLDS00003">
    <property type="entry name" value="Haloacid_Dehalogenase"/>
    <property type="match status" value="1"/>
</dbReference>
<keyword evidence="1" id="KW-0378">Hydrolase</keyword>
<proteinExistence type="predicted"/>
<evidence type="ECO:0000313" key="1">
    <source>
        <dbReference type="EMBL" id="RGV74171.1"/>
    </source>
</evidence>
<dbReference type="Proteomes" id="UP000284543">
    <property type="component" value="Unassembled WGS sequence"/>
</dbReference>
<dbReference type="RefSeq" id="WP_002569359.1">
    <property type="nucleotide sequence ID" value="NZ_CABKUK010000008.1"/>
</dbReference>
<evidence type="ECO:0000313" key="2">
    <source>
        <dbReference type="Proteomes" id="UP000284543"/>
    </source>
</evidence>
<dbReference type="AlphaFoldDB" id="A0A412Z2K3"/>